<evidence type="ECO:0000256" key="1">
    <source>
        <dbReference type="SAM" id="MobiDB-lite"/>
    </source>
</evidence>
<protein>
    <submittedName>
        <fullName evidence="2">Uncharacterized protein</fullName>
    </submittedName>
</protein>
<feature type="region of interest" description="Disordered" evidence="1">
    <location>
        <begin position="435"/>
        <end position="457"/>
    </location>
</feature>
<feature type="region of interest" description="Disordered" evidence="1">
    <location>
        <begin position="331"/>
        <end position="383"/>
    </location>
</feature>
<proteinExistence type="predicted"/>
<dbReference type="OMA" id="PYMEEFV"/>
<name>A0AAE9IV76_CAEBR</name>
<dbReference type="InterPro" id="IPR019188">
    <property type="entry name" value="SNAPC1"/>
</dbReference>
<dbReference type="AlphaFoldDB" id="A0AAE9IV76"/>
<gene>
    <name evidence="2" type="ORF">L3Y34_018740</name>
</gene>
<feature type="compositionally biased region" description="Polar residues" evidence="1">
    <location>
        <begin position="364"/>
        <end position="383"/>
    </location>
</feature>
<dbReference type="EMBL" id="CP090892">
    <property type="protein sequence ID" value="ULU07174.1"/>
    <property type="molecule type" value="Genomic_DNA"/>
</dbReference>
<feature type="compositionally biased region" description="Polar residues" evidence="1">
    <location>
        <begin position="514"/>
        <end position="532"/>
    </location>
</feature>
<accession>A0AAE9IV76</accession>
<dbReference type="Proteomes" id="UP000827892">
    <property type="component" value="Chromosome II"/>
</dbReference>
<evidence type="ECO:0000313" key="2">
    <source>
        <dbReference type="EMBL" id="ULU07174.1"/>
    </source>
</evidence>
<sequence>MPKGGASSLTPVYAGLREDLDSFLKAYLQVESMRFSDYKKLFEHQGMIYLLNGRDNSAEIIEFNECLLVHCLPYMEEFVCSDVPRSLKERLFGLYSLYTFFYVQPECHVVKVRMDPDTSRNFRRLAELLLRERILDAYMICLKLLEDKAIRHVAFITIHDPAHFKRFNTDDKVARVKVLTNLNDPMSNIKALIESDTFQKLGLVHSKYINLKKRIGFTGGQVTDIGENVRESMEQRFGEMSNNYCGVDEIISTDHSSEQFASRGMLRSSTKEQAYSAELKLTRFRRHRTTAPLQISTDSFDFNQKTLEEDVKDIKNIEKVEEYIPSEPVHRMKRKIKNSPVHESKVAEEPSSPEQRVTKRKLRSQNNTSDKSNTDISSHISSGQLSEAEYFEDTLLTTKEERVGLNSIEAKVKKEPEVREYRRTLRSSGKLVTLDITQNGSPAGTDECIESSNSPIPKPIIKSTKDVKLKSNRKVVFRENQEGQLHTIIHEISRESSYETVPEVEKKVKYETKPTASLQKGSPTRTSNQQETAFDDTDMFQPLYRDDLDDDDDDDDGINDDLSDILLSDDDLMIIDDVM</sequence>
<organism evidence="2 3">
    <name type="scientific">Caenorhabditis briggsae</name>
    <dbReference type="NCBI Taxonomy" id="6238"/>
    <lineage>
        <taxon>Eukaryota</taxon>
        <taxon>Metazoa</taxon>
        <taxon>Ecdysozoa</taxon>
        <taxon>Nematoda</taxon>
        <taxon>Chromadorea</taxon>
        <taxon>Rhabditida</taxon>
        <taxon>Rhabditina</taxon>
        <taxon>Rhabditomorpha</taxon>
        <taxon>Rhabditoidea</taxon>
        <taxon>Rhabditidae</taxon>
        <taxon>Peloderinae</taxon>
        <taxon>Caenorhabditis</taxon>
    </lineage>
</organism>
<dbReference type="PANTHER" id="PTHR15131:SF7">
    <property type="entry name" value="SNAPC (SMALL NUCLEAR RNA ACTIVATING COMPLEX) HOMOLOG-RELATED"/>
    <property type="match status" value="1"/>
</dbReference>
<feature type="compositionally biased region" description="Acidic residues" evidence="1">
    <location>
        <begin position="547"/>
        <end position="561"/>
    </location>
</feature>
<dbReference type="Pfam" id="PF09808">
    <property type="entry name" value="SNAPC1"/>
    <property type="match status" value="1"/>
</dbReference>
<evidence type="ECO:0000313" key="3">
    <source>
        <dbReference type="Proteomes" id="UP000827892"/>
    </source>
</evidence>
<feature type="region of interest" description="Disordered" evidence="1">
    <location>
        <begin position="510"/>
        <end position="561"/>
    </location>
</feature>
<reference evidence="2 3" key="1">
    <citation type="submission" date="2022-05" db="EMBL/GenBank/DDBJ databases">
        <title>Chromosome-level reference genomes for two strains of Caenorhabditis briggsae: an improved platform for comparative genomics.</title>
        <authorList>
            <person name="Stevens L."/>
            <person name="Andersen E.C."/>
        </authorList>
    </citation>
    <scope>NUCLEOTIDE SEQUENCE [LARGE SCALE GENOMIC DNA]</scope>
    <source>
        <strain evidence="2">QX1410_ONT</strain>
        <tissue evidence="2">Whole-organism</tissue>
    </source>
</reference>
<dbReference type="PANTHER" id="PTHR15131">
    <property type="entry name" value="SMALL NUCLEAR RNA ACTIVATING COMPLEX, POLYPEPTIDE 1"/>
    <property type="match status" value="1"/>
</dbReference>